<comment type="function">
    <text evidence="1">Involved in the assembly of lipopolysaccharide (LPS) at the surface of the outer membrane.</text>
</comment>
<keyword evidence="1" id="KW-0998">Cell outer membrane</keyword>
<keyword evidence="1" id="KW-0732">Signal</keyword>
<evidence type="ECO:0000313" key="3">
    <source>
        <dbReference type="EMBL" id="RBP17122.1"/>
    </source>
</evidence>
<dbReference type="EMBL" id="QNRK01000003">
    <property type="protein sequence ID" value="RBP17122.1"/>
    <property type="molecule type" value="Genomic_DNA"/>
</dbReference>
<dbReference type="InterPro" id="IPR020889">
    <property type="entry name" value="LipoPS_assembly_LptD"/>
</dbReference>
<dbReference type="Pfam" id="PF04453">
    <property type="entry name" value="LptD"/>
    <property type="match status" value="1"/>
</dbReference>
<name>A0A366FR42_9HYPH</name>
<dbReference type="HAMAP" id="MF_01411">
    <property type="entry name" value="LPS_assembly_LptD"/>
    <property type="match status" value="1"/>
</dbReference>
<dbReference type="Gene3D" id="2.60.450.10">
    <property type="entry name" value="Lipopolysaccharide (LPS) transport protein A like domain"/>
    <property type="match status" value="1"/>
</dbReference>
<keyword evidence="1" id="KW-0472">Membrane</keyword>
<comment type="caution">
    <text evidence="3">The sequence shown here is derived from an EMBL/GenBank/DDBJ whole genome shotgun (WGS) entry which is preliminary data.</text>
</comment>
<dbReference type="PANTHER" id="PTHR30189">
    <property type="entry name" value="LPS-ASSEMBLY PROTEIN"/>
    <property type="match status" value="1"/>
</dbReference>
<evidence type="ECO:0000256" key="1">
    <source>
        <dbReference type="HAMAP-Rule" id="MF_01411"/>
    </source>
</evidence>
<comment type="similarity">
    <text evidence="1">Belongs to the LptD family.</text>
</comment>
<comment type="caution">
    <text evidence="1">Lacks conserved residue(s) required for the propagation of feature annotation.</text>
</comment>
<comment type="subcellular location">
    <subcellularLocation>
        <location evidence="1">Cell outer membrane</location>
    </subcellularLocation>
</comment>
<feature type="domain" description="LptD C-terminal" evidence="2">
    <location>
        <begin position="318"/>
        <end position="767"/>
    </location>
</feature>
<comment type="subunit">
    <text evidence="1">Component of the lipopolysaccharide transport and assembly complex.</text>
</comment>
<reference evidence="3 4" key="1">
    <citation type="submission" date="2018-06" db="EMBL/GenBank/DDBJ databases">
        <title>Genomic Encyclopedia of Type Strains, Phase IV (KMG-IV): sequencing the most valuable type-strain genomes for metagenomic binning, comparative biology and taxonomic classification.</title>
        <authorList>
            <person name="Goeker M."/>
        </authorList>
    </citation>
    <scope>NUCLEOTIDE SEQUENCE [LARGE SCALE GENOMIC DNA]</scope>
    <source>
        <strain evidence="3 4">DSM 24875</strain>
    </source>
</reference>
<evidence type="ECO:0000259" key="2">
    <source>
        <dbReference type="Pfam" id="PF04453"/>
    </source>
</evidence>
<dbReference type="Proteomes" id="UP000253529">
    <property type="component" value="Unassembled WGS sequence"/>
</dbReference>
<dbReference type="RefSeq" id="WP_113887763.1">
    <property type="nucleotide sequence ID" value="NZ_QNRK01000003.1"/>
</dbReference>
<sequence length="861" mass="94685">MGFAVSSSAERRQRRPWRIRVLAAAMFALALAISCLCPQAPARAAQAAPPPAAAVKPADKLVIDADELIYDKDKDTVTAQGSVQLFYQGRILQADRVVYTRSTKHVYAEGHAKMTDEHGDVVYGKRFELSENFRDGFIDSVQALTADKTRFTSPRGERVNGAVTVLEKGSYTACEPCKDHPERPPFWQVRATKIIENQETHTVYYEGAQMLVWGFPVFYMPYFSSPDSTVNKQTGVLAPQFVSGASLGYGISIPYFINLAPNYDLTIIPTYLSRQGVLGEVDWRQRLDNGQYSVKVVGIDEQQPNAFSPSPYGAGDQKERGSIETKGNVFLNQNWQFGWNVAWMSDKFFANDYKLQGIDFSNYYFQDIVSSAYLRGQADHSFFDLSAYHFQGTTANDDNRTLPQAVPVLDYNRVFGLPADRTNGIGGAATVDVNIANITQSNAAFQSTGLQTFDNAYHLYNVCETTVGNKYVNTYYPGACMLRSIAGDYTRASGQVSWQRSYIDPIGEVWKPFVFARVDGEATELNETGSITYASSLGVSTVANSSQAAFFSGGGQGAFARGMAGFGLEYQYPFALTNVFGSQTITPIGQFIVRPSEVMPRIQPNEDSQSLVFDETNLFAWNKFSGYDRIEGGTRFNYGLQYTANFANGGHANIVAGESIQVAGQNSYTLYDMANTGMNSGLDKTFSNFVAGEMIQPTSAPVSFLSKQQFDSTTFQLDRFDAIAKATIAGVTGSVDYALYAAQPALGWAYPREGLTGSASYKLQDRWTIDGSLVLDMSRHYYDVPGQETPVFYPIGYSLGFGYKDECTTLTVRYSASLSAPAAFTEYAGGPLTTLPATRNQTLMFQLVLRTLGDLRGNVGL</sequence>
<evidence type="ECO:0000313" key="4">
    <source>
        <dbReference type="Proteomes" id="UP000253529"/>
    </source>
</evidence>
<keyword evidence="4" id="KW-1185">Reference proteome</keyword>
<dbReference type="AlphaFoldDB" id="A0A366FR42"/>
<dbReference type="GO" id="GO:1990351">
    <property type="term" value="C:transporter complex"/>
    <property type="evidence" value="ECO:0007669"/>
    <property type="project" value="TreeGrafter"/>
</dbReference>
<dbReference type="PANTHER" id="PTHR30189:SF1">
    <property type="entry name" value="LPS-ASSEMBLY PROTEIN LPTD"/>
    <property type="match status" value="1"/>
</dbReference>
<protein>
    <recommendedName>
        <fullName evidence="1">LPS-assembly protein LptD</fullName>
    </recommendedName>
</protein>
<dbReference type="InterPro" id="IPR007543">
    <property type="entry name" value="LptD_C"/>
</dbReference>
<dbReference type="GO" id="GO:0009279">
    <property type="term" value="C:cell outer membrane"/>
    <property type="evidence" value="ECO:0007669"/>
    <property type="project" value="UniProtKB-SubCell"/>
</dbReference>
<dbReference type="GO" id="GO:0043165">
    <property type="term" value="P:Gram-negative-bacterium-type cell outer membrane assembly"/>
    <property type="evidence" value="ECO:0007669"/>
    <property type="project" value="UniProtKB-UniRule"/>
</dbReference>
<accession>A0A366FR42</accession>
<dbReference type="GO" id="GO:0015920">
    <property type="term" value="P:lipopolysaccharide transport"/>
    <property type="evidence" value="ECO:0007669"/>
    <property type="project" value="InterPro"/>
</dbReference>
<gene>
    <name evidence="1" type="primary">lptD</name>
    <name evidence="3" type="ORF">DFR50_1037</name>
</gene>
<dbReference type="InterPro" id="IPR050218">
    <property type="entry name" value="LptD"/>
</dbReference>
<proteinExistence type="inferred from homology"/>
<organism evidence="3 4">
    <name type="scientific">Roseiarcus fermentans</name>
    <dbReference type="NCBI Taxonomy" id="1473586"/>
    <lineage>
        <taxon>Bacteria</taxon>
        <taxon>Pseudomonadati</taxon>
        <taxon>Pseudomonadota</taxon>
        <taxon>Alphaproteobacteria</taxon>
        <taxon>Hyphomicrobiales</taxon>
        <taxon>Roseiarcaceae</taxon>
        <taxon>Roseiarcus</taxon>
    </lineage>
</organism>
<dbReference type="OrthoDB" id="9760225at2"/>